<evidence type="ECO:0000256" key="8">
    <source>
        <dbReference type="SAM" id="Coils"/>
    </source>
</evidence>
<dbReference type="Gene3D" id="1.10.3130.10">
    <property type="entry name" value="serine acetyltransferase, domain 1"/>
    <property type="match status" value="1"/>
</dbReference>
<dbReference type="PROSITE" id="PS00101">
    <property type="entry name" value="HEXAPEP_TRANSFERASES"/>
    <property type="match status" value="1"/>
</dbReference>
<sequence>MEIVELARTVRERDPARPSWIEAVTCYAGLQAVLMHRLAHALYRRRFKALARAVSHTNRFITGIEIHPGAKIGRRLFIDHGMGVVIGETAEIGDDVLIYHGVTLGGLSLANRAGPGGKRHPTIGDGVAIGAGAQVLGPIRIGDGARIGANAVVASEVPAGETVIGIPARPPHEHRILTGQSVGRAAPPSPGYGLLDQPCDPVGEEIATLRAEMAALRAELATLKRQAANQATSQAGVPAAE</sequence>
<dbReference type="AlphaFoldDB" id="A0A327LYE5"/>
<dbReference type="InterPro" id="IPR011004">
    <property type="entry name" value="Trimer_LpxA-like_sf"/>
</dbReference>
<dbReference type="InterPro" id="IPR005881">
    <property type="entry name" value="Ser_O-AcTrfase"/>
</dbReference>
<evidence type="ECO:0000256" key="2">
    <source>
        <dbReference type="ARBA" id="ARBA00022605"/>
    </source>
</evidence>
<dbReference type="NCBIfam" id="TIGR01172">
    <property type="entry name" value="cysE"/>
    <property type="match status" value="1"/>
</dbReference>
<dbReference type="InterPro" id="IPR018357">
    <property type="entry name" value="Hexapep_transf_CS"/>
</dbReference>
<dbReference type="Pfam" id="PF00132">
    <property type="entry name" value="Hexapep"/>
    <property type="match status" value="1"/>
</dbReference>
<organism evidence="9 10">
    <name type="scientific">Roseicella frigidaeris</name>
    <dbReference type="NCBI Taxonomy" id="2230885"/>
    <lineage>
        <taxon>Bacteria</taxon>
        <taxon>Pseudomonadati</taxon>
        <taxon>Pseudomonadota</taxon>
        <taxon>Alphaproteobacteria</taxon>
        <taxon>Acetobacterales</taxon>
        <taxon>Roseomonadaceae</taxon>
        <taxon>Roseicella</taxon>
    </lineage>
</organism>
<dbReference type="InterPro" id="IPR053376">
    <property type="entry name" value="Serine_acetyltransferase"/>
</dbReference>
<evidence type="ECO:0000256" key="1">
    <source>
        <dbReference type="ARBA" id="ARBA00007274"/>
    </source>
</evidence>
<keyword evidence="4" id="KW-0677">Repeat</keyword>
<dbReference type="GO" id="GO:0005737">
    <property type="term" value="C:cytoplasm"/>
    <property type="evidence" value="ECO:0007669"/>
    <property type="project" value="InterPro"/>
</dbReference>
<evidence type="ECO:0000256" key="7">
    <source>
        <dbReference type="PIRNR" id="PIRNR000441"/>
    </source>
</evidence>
<keyword evidence="2" id="KW-0028">Amino-acid biosynthesis</keyword>
<keyword evidence="10" id="KW-1185">Reference proteome</keyword>
<evidence type="ECO:0000256" key="4">
    <source>
        <dbReference type="ARBA" id="ARBA00022737"/>
    </source>
</evidence>
<name>A0A327LYE5_9PROT</name>
<dbReference type="Gene3D" id="2.160.10.10">
    <property type="entry name" value="Hexapeptide repeat proteins"/>
    <property type="match status" value="1"/>
</dbReference>
<reference evidence="10" key="1">
    <citation type="submission" date="2018-06" db="EMBL/GenBank/DDBJ databases">
        <authorList>
            <person name="Khan S.A."/>
        </authorList>
    </citation>
    <scope>NUCLEOTIDE SEQUENCE [LARGE SCALE GENOMIC DNA]</scope>
    <source>
        <strain evidence="10">DB-1506</strain>
    </source>
</reference>
<dbReference type="EC" id="2.3.1.30" evidence="7"/>
<dbReference type="OrthoDB" id="9801456at2"/>
<protein>
    <recommendedName>
        <fullName evidence="7">Serine acetyltransferase</fullName>
        <ecNumber evidence="7">2.3.1.30</ecNumber>
    </recommendedName>
</protein>
<feature type="coiled-coil region" evidence="8">
    <location>
        <begin position="206"/>
        <end position="233"/>
    </location>
</feature>
<dbReference type="InterPro" id="IPR042122">
    <property type="entry name" value="Ser_AcTrfase_N_sf"/>
</dbReference>
<dbReference type="InterPro" id="IPR001451">
    <property type="entry name" value="Hexapep"/>
</dbReference>
<evidence type="ECO:0000256" key="5">
    <source>
        <dbReference type="ARBA" id="ARBA00023315"/>
    </source>
</evidence>
<dbReference type="CDD" id="cd03354">
    <property type="entry name" value="LbH_SAT"/>
    <property type="match status" value="1"/>
</dbReference>
<dbReference type="PIRSF" id="PIRSF000441">
    <property type="entry name" value="CysE"/>
    <property type="match status" value="1"/>
</dbReference>
<evidence type="ECO:0000256" key="6">
    <source>
        <dbReference type="ARBA" id="ARBA00049486"/>
    </source>
</evidence>
<dbReference type="GO" id="GO:0009001">
    <property type="term" value="F:serine O-acetyltransferase activity"/>
    <property type="evidence" value="ECO:0007669"/>
    <property type="project" value="UniProtKB-EC"/>
</dbReference>
<proteinExistence type="inferred from homology"/>
<dbReference type="EMBL" id="QLIX01000036">
    <property type="protein sequence ID" value="RAI55204.1"/>
    <property type="molecule type" value="Genomic_DNA"/>
</dbReference>
<keyword evidence="5 7" id="KW-0012">Acyltransferase</keyword>
<dbReference type="NCBIfam" id="NF041874">
    <property type="entry name" value="EPS_EpsC"/>
    <property type="match status" value="1"/>
</dbReference>
<accession>A0A327LYE5</accession>
<dbReference type="FunFam" id="2.160.10.10:FF:000007">
    <property type="entry name" value="Serine acetyltransferase"/>
    <property type="match status" value="1"/>
</dbReference>
<evidence type="ECO:0000313" key="9">
    <source>
        <dbReference type="EMBL" id="RAI55204.1"/>
    </source>
</evidence>
<comment type="similarity">
    <text evidence="1 7">Belongs to the transferase hexapeptide repeat family.</text>
</comment>
<dbReference type="Proteomes" id="UP000249065">
    <property type="component" value="Unassembled WGS sequence"/>
</dbReference>
<evidence type="ECO:0000313" key="10">
    <source>
        <dbReference type="Proteomes" id="UP000249065"/>
    </source>
</evidence>
<dbReference type="InterPro" id="IPR045304">
    <property type="entry name" value="LbH_SAT"/>
</dbReference>
<dbReference type="PANTHER" id="PTHR42811">
    <property type="entry name" value="SERINE ACETYLTRANSFERASE"/>
    <property type="match status" value="1"/>
</dbReference>
<keyword evidence="8" id="KW-0175">Coiled coil</keyword>
<dbReference type="RefSeq" id="WP_111472564.1">
    <property type="nucleotide sequence ID" value="NZ_QLIX01000036.1"/>
</dbReference>
<evidence type="ECO:0000256" key="3">
    <source>
        <dbReference type="ARBA" id="ARBA00022679"/>
    </source>
</evidence>
<dbReference type="GO" id="GO:0006535">
    <property type="term" value="P:cysteine biosynthetic process from serine"/>
    <property type="evidence" value="ECO:0007669"/>
    <property type="project" value="InterPro"/>
</dbReference>
<comment type="catalytic activity">
    <reaction evidence="6 7">
        <text>L-serine + acetyl-CoA = O-acetyl-L-serine + CoA</text>
        <dbReference type="Rhea" id="RHEA:24560"/>
        <dbReference type="ChEBI" id="CHEBI:33384"/>
        <dbReference type="ChEBI" id="CHEBI:57287"/>
        <dbReference type="ChEBI" id="CHEBI:57288"/>
        <dbReference type="ChEBI" id="CHEBI:58340"/>
        <dbReference type="EC" id="2.3.1.30"/>
    </reaction>
</comment>
<gene>
    <name evidence="9" type="primary">cysE</name>
    <name evidence="9" type="ORF">DOO78_24720</name>
</gene>
<comment type="caution">
    <text evidence="9">The sequence shown here is derived from an EMBL/GenBank/DDBJ whole genome shotgun (WGS) entry which is preliminary data.</text>
</comment>
<dbReference type="SUPFAM" id="SSF51161">
    <property type="entry name" value="Trimeric LpxA-like enzymes"/>
    <property type="match status" value="1"/>
</dbReference>
<keyword evidence="3 7" id="KW-0808">Transferase</keyword>